<reference evidence="2" key="1">
    <citation type="journal article" date="2021" name="PeerJ">
        <title>Extensive microbial diversity within the chicken gut microbiome revealed by metagenomics and culture.</title>
        <authorList>
            <person name="Gilroy R."/>
            <person name="Ravi A."/>
            <person name="Getino M."/>
            <person name="Pursley I."/>
            <person name="Horton D.L."/>
            <person name="Alikhan N.F."/>
            <person name="Baker D."/>
            <person name="Gharbi K."/>
            <person name="Hall N."/>
            <person name="Watson M."/>
            <person name="Adriaenssens E.M."/>
            <person name="Foster-Nyarko E."/>
            <person name="Jarju S."/>
            <person name="Secka A."/>
            <person name="Antonio M."/>
            <person name="Oren A."/>
            <person name="Chaudhuri R.R."/>
            <person name="La Ragione R."/>
            <person name="Hildebrand F."/>
            <person name="Pallen M.J."/>
        </authorList>
    </citation>
    <scope>NUCLEOTIDE SEQUENCE</scope>
    <source>
        <strain evidence="2">378</strain>
    </source>
</reference>
<feature type="region of interest" description="Disordered" evidence="1">
    <location>
        <begin position="407"/>
        <end position="457"/>
    </location>
</feature>
<accession>A0A948TI48</accession>
<feature type="compositionally biased region" description="Polar residues" evidence="1">
    <location>
        <begin position="679"/>
        <end position="689"/>
    </location>
</feature>
<gene>
    <name evidence="2" type="ORF">H9847_10725</name>
</gene>
<feature type="compositionally biased region" description="Basic residues" evidence="1">
    <location>
        <begin position="425"/>
        <end position="449"/>
    </location>
</feature>
<evidence type="ECO:0000256" key="1">
    <source>
        <dbReference type="SAM" id="MobiDB-lite"/>
    </source>
</evidence>
<name>A0A948TI48_9GAMM</name>
<feature type="compositionally biased region" description="Acidic residues" evidence="1">
    <location>
        <begin position="710"/>
        <end position="719"/>
    </location>
</feature>
<feature type="region of interest" description="Disordered" evidence="1">
    <location>
        <begin position="346"/>
        <end position="367"/>
    </location>
</feature>
<feature type="compositionally biased region" description="Basic and acidic residues" evidence="1">
    <location>
        <begin position="58"/>
        <end position="73"/>
    </location>
</feature>
<sequence length="734" mass="79096">MAYDDDDDENKGADGKAVVTTAMAFAALFGSSPFGEDDDDADSVSDNKSADSKGSSAARKDSTSAAKLDDSHNKVTTLSADAVAAAREQLKEASVRQAAEEQSKLAAAQTKGAYVVWRNLEFIDSQKTKNKKGGTRFKQSTFKFWQATPKRRANQTASEKAMIAEAEAIAARENAEAVAAINAEAAKRNENVATTATAAARFGALLNSIKATKERKRRAEMAQALRAGTRIETPNLFAIDEQVNKLVRRIKSFDHVIGQLAQIFGVDLSPALAEAMARLPSDHKWPEATASNDADSLKPLSPGDLHQRLTTAATQLQAIATVLTRFPATHDILSFEEESLALLTADDLDIDSTEEEEDWDWEDDEEPEAEAALKDAAASPDSSASVVEATAADGASATASAAASVTAAEDSTAPATLAAETKSTGKSRGRSKAKTTKAKTTKVKGRTKAAAKAAETKAPDYDDDEAFFASFENSNFKEPEQLNTVLMTKRVAAVCDVVIAQEQALIMLLVASPETLRRLPVPKMALPRDKGAAAAGQESAISDALPVTMRHDEEAFETLVAQIINETPIANPAKRGRPKGSRNRKTLERIARAAAAKEGLYFEDAIFKRLMSVKEAAAEEYRRNKLRKRTRDRYVSKINKEALLTQEELMRDPKFVAALEKYEGGADKGAEETSLWDENPNTLVSDLSRSSAPKPAVLLPPALASVHHDDDDEDDEEVEANAQSKGKRKTKVKA</sequence>
<feature type="region of interest" description="Disordered" evidence="1">
    <location>
        <begin position="34"/>
        <end position="73"/>
    </location>
</feature>
<reference evidence="2" key="2">
    <citation type="submission" date="2021-04" db="EMBL/GenBank/DDBJ databases">
        <authorList>
            <person name="Gilroy R."/>
        </authorList>
    </citation>
    <scope>NUCLEOTIDE SEQUENCE</scope>
    <source>
        <strain evidence="2">378</strain>
    </source>
</reference>
<feature type="compositionally biased region" description="Basic residues" evidence="1">
    <location>
        <begin position="725"/>
        <end position="734"/>
    </location>
</feature>
<dbReference type="Proteomes" id="UP000733611">
    <property type="component" value="Unassembled WGS sequence"/>
</dbReference>
<evidence type="ECO:0000313" key="3">
    <source>
        <dbReference type="Proteomes" id="UP000733611"/>
    </source>
</evidence>
<comment type="caution">
    <text evidence="2">The sequence shown here is derived from an EMBL/GenBank/DDBJ whole genome shotgun (WGS) entry which is preliminary data.</text>
</comment>
<feature type="compositionally biased region" description="Low complexity" evidence="1">
    <location>
        <begin position="690"/>
        <end position="705"/>
    </location>
</feature>
<organism evidence="2 3">
    <name type="scientific">Candidatus Anaerobiospirillum pullicola</name>
    <dbReference type="NCBI Taxonomy" id="2838451"/>
    <lineage>
        <taxon>Bacteria</taxon>
        <taxon>Pseudomonadati</taxon>
        <taxon>Pseudomonadota</taxon>
        <taxon>Gammaproteobacteria</taxon>
        <taxon>Aeromonadales</taxon>
        <taxon>Succinivibrionaceae</taxon>
        <taxon>Anaerobiospirillum</taxon>
    </lineage>
</organism>
<dbReference type="EMBL" id="JAHLFE010000220">
    <property type="protein sequence ID" value="MBU3845315.1"/>
    <property type="molecule type" value="Genomic_DNA"/>
</dbReference>
<proteinExistence type="predicted"/>
<feature type="region of interest" description="Disordered" evidence="1">
    <location>
        <begin position="667"/>
        <end position="734"/>
    </location>
</feature>
<feature type="non-terminal residue" evidence="2">
    <location>
        <position position="734"/>
    </location>
</feature>
<evidence type="ECO:0000313" key="2">
    <source>
        <dbReference type="EMBL" id="MBU3845315.1"/>
    </source>
</evidence>
<dbReference type="AlphaFoldDB" id="A0A948TI48"/>
<protein>
    <submittedName>
        <fullName evidence="2">Uncharacterized protein</fullName>
    </submittedName>
</protein>